<feature type="region of interest" description="Disordered" evidence="1">
    <location>
        <begin position="99"/>
        <end position="130"/>
    </location>
</feature>
<accession>A0A7M7PDM9</accession>
<sequence length="170" mass="19268">MVPGSNVDLRNAEDFPSEEFITKEINTDKYYHLGLALGLSYQTLDSIQFRSRQHEEAGVYTPNQKAVICMIRYWKCLQHSVSLEDDHLREVWKSVSDSGDSAPVLKQRQGAEKQHDTNVEEVFEGESPRKELRTTPTVGLHDLEVSVSKRYVCVVNISIDLACISKPGSR</sequence>
<dbReference type="AlphaFoldDB" id="A0A7M7PDM9"/>
<evidence type="ECO:0000313" key="2">
    <source>
        <dbReference type="EnsemblMetazoa" id="XP_030849580"/>
    </source>
</evidence>
<dbReference type="Proteomes" id="UP000007110">
    <property type="component" value="Unassembled WGS sequence"/>
</dbReference>
<evidence type="ECO:0000256" key="1">
    <source>
        <dbReference type="SAM" id="MobiDB-lite"/>
    </source>
</evidence>
<reference evidence="2" key="2">
    <citation type="submission" date="2021-01" db="UniProtKB">
        <authorList>
            <consortium name="EnsemblMetazoa"/>
        </authorList>
    </citation>
    <scope>IDENTIFICATION</scope>
</reference>
<dbReference type="RefSeq" id="XP_030849580.1">
    <property type="nucleotide sequence ID" value="XM_030993720.1"/>
</dbReference>
<proteinExistence type="predicted"/>
<keyword evidence="3" id="KW-1185">Reference proteome</keyword>
<name>A0A7M7PDM9_STRPU</name>
<dbReference type="InParanoid" id="A0A7M7PDM9"/>
<protein>
    <submittedName>
        <fullName evidence="2">Uncharacterized protein</fullName>
    </submittedName>
</protein>
<dbReference type="EnsemblMetazoa" id="XM_030993720">
    <property type="protein sequence ID" value="XP_030849580"/>
    <property type="gene ID" value="LOC115927618"/>
</dbReference>
<dbReference type="KEGG" id="spu:115927618"/>
<evidence type="ECO:0000313" key="3">
    <source>
        <dbReference type="Proteomes" id="UP000007110"/>
    </source>
</evidence>
<reference evidence="3" key="1">
    <citation type="submission" date="2015-02" db="EMBL/GenBank/DDBJ databases">
        <title>Genome sequencing for Strongylocentrotus purpuratus.</title>
        <authorList>
            <person name="Murali S."/>
            <person name="Liu Y."/>
            <person name="Vee V."/>
            <person name="English A."/>
            <person name="Wang M."/>
            <person name="Skinner E."/>
            <person name="Han Y."/>
            <person name="Muzny D.M."/>
            <person name="Worley K.C."/>
            <person name="Gibbs R.A."/>
        </authorList>
    </citation>
    <scope>NUCLEOTIDE SEQUENCE</scope>
</reference>
<feature type="compositionally biased region" description="Basic and acidic residues" evidence="1">
    <location>
        <begin position="109"/>
        <end position="118"/>
    </location>
</feature>
<organism evidence="2 3">
    <name type="scientific">Strongylocentrotus purpuratus</name>
    <name type="common">Purple sea urchin</name>
    <dbReference type="NCBI Taxonomy" id="7668"/>
    <lineage>
        <taxon>Eukaryota</taxon>
        <taxon>Metazoa</taxon>
        <taxon>Echinodermata</taxon>
        <taxon>Eleutherozoa</taxon>
        <taxon>Echinozoa</taxon>
        <taxon>Echinoidea</taxon>
        <taxon>Euechinoidea</taxon>
        <taxon>Echinacea</taxon>
        <taxon>Camarodonta</taxon>
        <taxon>Echinidea</taxon>
        <taxon>Strongylocentrotidae</taxon>
        <taxon>Strongylocentrotus</taxon>
    </lineage>
</organism>
<dbReference type="GeneID" id="115927618"/>